<name>A0AC60R1Q0_IXOPE</name>
<dbReference type="Proteomes" id="UP000805193">
    <property type="component" value="Unassembled WGS sequence"/>
</dbReference>
<feature type="non-terminal residue" evidence="1">
    <location>
        <position position="300"/>
    </location>
</feature>
<sequence>MEHMSGGTRRRTVLAARQGVEALSVSKRRLLHMVWQCQDIPSVSPLSNPSPTSWEERQTDDAATGQQWQSRDRLPLLGQGAAAAPSLLHPDTVSATTAIDGHFGPHLEPPICHICMRVVTRGVVVQSSSGRGSAVPESPQQAEENSADVAQQLRQWCSTPTEDETPSPLSLERDVTPEPSEPGASPSDTSYTEADFVDPDLLDESYRPDNSFNSDDEPDSSDSSIWSNDSVHSDGIGSKMAAAGKTKKNSILNAWVKTVRGHVYWCAQTSSDNGALVLAKWVSVMRHVSNVHQHPSPLYP</sequence>
<evidence type="ECO:0000313" key="1">
    <source>
        <dbReference type="EMBL" id="KAG0444960.1"/>
    </source>
</evidence>
<reference evidence="1 2" key="1">
    <citation type="journal article" date="2020" name="Cell">
        <title>Large-Scale Comparative Analyses of Tick Genomes Elucidate Their Genetic Diversity and Vector Capacities.</title>
        <authorList>
            <consortium name="Tick Genome and Microbiome Consortium (TIGMIC)"/>
            <person name="Jia N."/>
            <person name="Wang J."/>
            <person name="Shi W."/>
            <person name="Du L."/>
            <person name="Sun Y."/>
            <person name="Zhan W."/>
            <person name="Jiang J.F."/>
            <person name="Wang Q."/>
            <person name="Zhang B."/>
            <person name="Ji P."/>
            <person name="Bell-Sakyi L."/>
            <person name="Cui X.M."/>
            <person name="Yuan T.T."/>
            <person name="Jiang B.G."/>
            <person name="Yang W.F."/>
            <person name="Lam T.T."/>
            <person name="Chang Q.C."/>
            <person name="Ding S.J."/>
            <person name="Wang X.J."/>
            <person name="Zhu J.G."/>
            <person name="Ruan X.D."/>
            <person name="Zhao L."/>
            <person name="Wei J.T."/>
            <person name="Ye R.Z."/>
            <person name="Que T.C."/>
            <person name="Du C.H."/>
            <person name="Zhou Y.H."/>
            <person name="Cheng J.X."/>
            <person name="Dai P.F."/>
            <person name="Guo W.B."/>
            <person name="Han X.H."/>
            <person name="Huang E.J."/>
            <person name="Li L.F."/>
            <person name="Wei W."/>
            <person name="Gao Y.C."/>
            <person name="Liu J.Z."/>
            <person name="Shao H.Z."/>
            <person name="Wang X."/>
            <person name="Wang C.C."/>
            <person name="Yang T.C."/>
            <person name="Huo Q.B."/>
            <person name="Li W."/>
            <person name="Chen H.Y."/>
            <person name="Chen S.E."/>
            <person name="Zhou L.G."/>
            <person name="Ni X.B."/>
            <person name="Tian J.H."/>
            <person name="Sheng Y."/>
            <person name="Liu T."/>
            <person name="Pan Y.S."/>
            <person name="Xia L.Y."/>
            <person name="Li J."/>
            <person name="Zhao F."/>
            <person name="Cao W.C."/>
        </authorList>
    </citation>
    <scope>NUCLEOTIDE SEQUENCE [LARGE SCALE GENOMIC DNA]</scope>
    <source>
        <strain evidence="1">Iper-2018</strain>
    </source>
</reference>
<proteinExistence type="predicted"/>
<organism evidence="1 2">
    <name type="scientific">Ixodes persulcatus</name>
    <name type="common">Taiga tick</name>
    <dbReference type="NCBI Taxonomy" id="34615"/>
    <lineage>
        <taxon>Eukaryota</taxon>
        <taxon>Metazoa</taxon>
        <taxon>Ecdysozoa</taxon>
        <taxon>Arthropoda</taxon>
        <taxon>Chelicerata</taxon>
        <taxon>Arachnida</taxon>
        <taxon>Acari</taxon>
        <taxon>Parasitiformes</taxon>
        <taxon>Ixodida</taxon>
        <taxon>Ixodoidea</taxon>
        <taxon>Ixodidae</taxon>
        <taxon>Ixodinae</taxon>
        <taxon>Ixodes</taxon>
    </lineage>
</organism>
<protein>
    <submittedName>
        <fullName evidence="1">Uncharacterized protein</fullName>
    </submittedName>
</protein>
<dbReference type="EMBL" id="JABSTQ010001137">
    <property type="protein sequence ID" value="KAG0444960.1"/>
    <property type="molecule type" value="Genomic_DNA"/>
</dbReference>
<keyword evidence="2" id="KW-1185">Reference proteome</keyword>
<accession>A0AC60R1Q0</accession>
<gene>
    <name evidence="1" type="ORF">HPB47_010824</name>
</gene>
<evidence type="ECO:0000313" key="2">
    <source>
        <dbReference type="Proteomes" id="UP000805193"/>
    </source>
</evidence>
<comment type="caution">
    <text evidence="1">The sequence shown here is derived from an EMBL/GenBank/DDBJ whole genome shotgun (WGS) entry which is preliminary data.</text>
</comment>